<dbReference type="Proteomes" id="UP001461341">
    <property type="component" value="Chromosome"/>
</dbReference>
<evidence type="ECO:0000259" key="1">
    <source>
        <dbReference type="SMART" id="SM00861"/>
    </source>
</evidence>
<dbReference type="Pfam" id="PF02780">
    <property type="entry name" value="Transketolase_C"/>
    <property type="match status" value="1"/>
</dbReference>
<name>A0ABZ2YDP8_9BACT</name>
<dbReference type="CDD" id="cd07033">
    <property type="entry name" value="TPP_PYR_DXS_TK_like"/>
    <property type="match status" value="1"/>
</dbReference>
<accession>A0ABZ2YDP8</accession>
<sequence length="313" mass="33519">MNKIALRHAIAEALFSIAQVDPRVVVVTSDARGSAGISMFFDQMPERAVEVGIAEQSAVGIAAGLALSGKKAFVFGPACFYSARSFEQIKNDVAYTGSNVKIIGVSGGVSYGPLGSTHHTLHDIALFRATPGIDVILPSDAFQANAIIKMLCERENPAYLRVGRNPVPLIYDSPKSTFNYGRGVVLRKGQDVVLIATGEVVWHALEAARLLAEAGIDATVLDMPFIKPLDEELIIEVASQIQRVVTIEEHSVYGGLGEAVTHCLSELPSVAVKILGIPDEYPVTGTQEEVYRHYGFHAEGIKGAVMDFLGKVG</sequence>
<dbReference type="RefSeq" id="WP_369018568.1">
    <property type="nucleotide sequence ID" value="NZ_CP121689.1"/>
</dbReference>
<dbReference type="InterPro" id="IPR033248">
    <property type="entry name" value="Transketolase_C"/>
</dbReference>
<evidence type="ECO:0000313" key="3">
    <source>
        <dbReference type="Proteomes" id="UP001461341"/>
    </source>
</evidence>
<dbReference type="SUPFAM" id="SSF52518">
    <property type="entry name" value="Thiamin diphosphate-binding fold (THDP-binding)"/>
    <property type="match status" value="1"/>
</dbReference>
<dbReference type="Gene3D" id="3.40.50.970">
    <property type="match status" value="1"/>
</dbReference>
<dbReference type="Pfam" id="PF02779">
    <property type="entry name" value="Transket_pyr"/>
    <property type="match status" value="1"/>
</dbReference>
<dbReference type="PANTHER" id="PTHR43825">
    <property type="entry name" value="PYRUVATE DEHYDROGENASE E1 COMPONENT"/>
    <property type="match status" value="1"/>
</dbReference>
<proteinExistence type="predicted"/>
<gene>
    <name evidence="2" type="ORF">QBE54_01345</name>
</gene>
<organism evidence="2 3">
    <name type="scientific">Thermatribacter velox</name>
    <dbReference type="NCBI Taxonomy" id="3039681"/>
    <lineage>
        <taxon>Bacteria</taxon>
        <taxon>Pseudomonadati</taxon>
        <taxon>Atribacterota</taxon>
        <taxon>Atribacteria</taxon>
        <taxon>Atribacterales</taxon>
        <taxon>Thermatribacteraceae</taxon>
        <taxon>Thermatribacter</taxon>
    </lineage>
</organism>
<dbReference type="InterPro" id="IPR009014">
    <property type="entry name" value="Transketo_C/PFOR_II"/>
</dbReference>
<protein>
    <submittedName>
        <fullName evidence="2">Transketolase C-terminal domain-containing protein</fullName>
    </submittedName>
</protein>
<dbReference type="SUPFAM" id="SSF52922">
    <property type="entry name" value="TK C-terminal domain-like"/>
    <property type="match status" value="1"/>
</dbReference>
<dbReference type="SMART" id="SM00861">
    <property type="entry name" value="Transket_pyr"/>
    <property type="match status" value="1"/>
</dbReference>
<dbReference type="InterPro" id="IPR029061">
    <property type="entry name" value="THDP-binding"/>
</dbReference>
<dbReference type="PANTHER" id="PTHR43825:SF1">
    <property type="entry name" value="TRANSKETOLASE-LIKE PYRIMIDINE-BINDING DOMAIN-CONTAINING PROTEIN"/>
    <property type="match status" value="1"/>
</dbReference>
<keyword evidence="3" id="KW-1185">Reference proteome</keyword>
<dbReference type="InterPro" id="IPR005475">
    <property type="entry name" value="Transketolase-like_Pyr-bd"/>
</dbReference>
<evidence type="ECO:0000313" key="2">
    <source>
        <dbReference type="EMBL" id="WZL76406.1"/>
    </source>
</evidence>
<dbReference type="EMBL" id="CP121689">
    <property type="protein sequence ID" value="WZL76406.1"/>
    <property type="molecule type" value="Genomic_DNA"/>
</dbReference>
<reference evidence="2 3" key="1">
    <citation type="submission" date="2023-03" db="EMBL/GenBank/DDBJ databases">
        <title>Novel Species.</title>
        <authorList>
            <person name="Ma S."/>
        </authorList>
    </citation>
    <scope>NUCLEOTIDE SEQUENCE [LARGE SCALE GENOMIC DNA]</scope>
    <source>
        <strain evidence="2 3">B11</strain>
    </source>
</reference>
<dbReference type="InterPro" id="IPR051157">
    <property type="entry name" value="PDH/Transketolase"/>
</dbReference>
<feature type="domain" description="Transketolase-like pyrimidine-binding" evidence="1">
    <location>
        <begin position="4"/>
        <end position="169"/>
    </location>
</feature>
<dbReference type="Gene3D" id="3.40.50.920">
    <property type="match status" value="1"/>
</dbReference>